<sequence length="232" mass="25319">MAKSGGKRKKNDRRTVYGRVLRLKTIDPGPVISFVFFEIAITVAIVLALLGFVSWWGVLVLPVAVAAMVKVNDIIAGATQRSAVAAEREYEPEPEPAPEPEPQPEPEPASGMSASREHRKAVRERSREQKRVAREEQKSGRRGQLNNDTAIIPTLAPPTDPDFAGRTQTLPVLPASAPNQRHAPGSDATQQLPVVPDELDDFMTEIRGDRPPPWDPAGAPPEKPTGSGRKRH</sequence>
<gene>
    <name evidence="3" type="ORF">GCM10009765_78670</name>
</gene>
<feature type="transmembrane region" description="Helical" evidence="2">
    <location>
        <begin position="31"/>
        <end position="58"/>
    </location>
</feature>
<dbReference type="EMBL" id="BAAANY010000042">
    <property type="protein sequence ID" value="GAA1718512.1"/>
    <property type="molecule type" value="Genomic_DNA"/>
</dbReference>
<dbReference type="RefSeq" id="WP_344315086.1">
    <property type="nucleotide sequence ID" value="NZ_BAAANY010000042.1"/>
</dbReference>
<feature type="compositionally biased region" description="Basic and acidic residues" evidence="1">
    <location>
        <begin position="123"/>
        <end position="139"/>
    </location>
</feature>
<keyword evidence="2" id="KW-1133">Transmembrane helix</keyword>
<evidence type="ECO:0000313" key="3">
    <source>
        <dbReference type="EMBL" id="GAA1718512.1"/>
    </source>
</evidence>
<comment type="caution">
    <text evidence="3">The sequence shown here is derived from an EMBL/GenBank/DDBJ whole genome shotgun (WGS) entry which is preliminary data.</text>
</comment>
<evidence type="ECO:0000256" key="1">
    <source>
        <dbReference type="SAM" id="MobiDB-lite"/>
    </source>
</evidence>
<evidence type="ECO:0000256" key="2">
    <source>
        <dbReference type="SAM" id="Phobius"/>
    </source>
</evidence>
<feature type="compositionally biased region" description="Acidic residues" evidence="1">
    <location>
        <begin position="92"/>
        <end position="104"/>
    </location>
</feature>
<reference evidence="4" key="1">
    <citation type="journal article" date="2019" name="Int. J. Syst. Evol. Microbiol.">
        <title>The Global Catalogue of Microorganisms (GCM) 10K type strain sequencing project: providing services to taxonomists for standard genome sequencing and annotation.</title>
        <authorList>
            <consortium name="The Broad Institute Genomics Platform"/>
            <consortium name="The Broad Institute Genome Sequencing Center for Infectious Disease"/>
            <person name="Wu L."/>
            <person name="Ma J."/>
        </authorList>
    </citation>
    <scope>NUCLEOTIDE SEQUENCE [LARGE SCALE GENOMIC DNA]</scope>
    <source>
        <strain evidence="4">JCM 14718</strain>
    </source>
</reference>
<dbReference type="Proteomes" id="UP001500618">
    <property type="component" value="Unassembled WGS sequence"/>
</dbReference>
<accession>A0ABP4V897</accession>
<name>A0ABP4V897_9ACTN</name>
<keyword evidence="2" id="KW-0812">Transmembrane</keyword>
<keyword evidence="2" id="KW-0472">Membrane</keyword>
<protein>
    <submittedName>
        <fullName evidence="3">Uncharacterized protein</fullName>
    </submittedName>
</protein>
<keyword evidence="4" id="KW-1185">Reference proteome</keyword>
<evidence type="ECO:0000313" key="4">
    <source>
        <dbReference type="Proteomes" id="UP001500618"/>
    </source>
</evidence>
<feature type="region of interest" description="Disordered" evidence="1">
    <location>
        <begin position="85"/>
        <end position="232"/>
    </location>
</feature>
<organism evidence="3 4">
    <name type="scientific">Fodinicola feengrottensis</name>
    <dbReference type="NCBI Taxonomy" id="435914"/>
    <lineage>
        <taxon>Bacteria</taxon>
        <taxon>Bacillati</taxon>
        <taxon>Actinomycetota</taxon>
        <taxon>Actinomycetes</taxon>
        <taxon>Mycobacteriales</taxon>
        <taxon>Fodinicola</taxon>
    </lineage>
</organism>
<proteinExistence type="predicted"/>
<feature type="compositionally biased region" description="Pro residues" evidence="1">
    <location>
        <begin position="213"/>
        <end position="223"/>
    </location>
</feature>